<protein>
    <submittedName>
        <fullName evidence="2">Uncharacterized protein</fullName>
    </submittedName>
</protein>
<evidence type="ECO:0000313" key="3">
    <source>
        <dbReference type="Proteomes" id="UP000448292"/>
    </source>
</evidence>
<evidence type="ECO:0000313" key="2">
    <source>
        <dbReference type="EMBL" id="TVM19267.1"/>
    </source>
</evidence>
<dbReference type="RefSeq" id="WP_144301624.1">
    <property type="nucleotide sequence ID" value="NZ_QMIE01000002.1"/>
</dbReference>
<keyword evidence="3" id="KW-1185">Reference proteome</keyword>
<feature type="chain" id="PRO_5029527032" evidence="1">
    <location>
        <begin position="24"/>
        <end position="180"/>
    </location>
</feature>
<feature type="signal peptide" evidence="1">
    <location>
        <begin position="1"/>
        <end position="23"/>
    </location>
</feature>
<dbReference type="AlphaFoldDB" id="A0A7M3MIH8"/>
<reference evidence="2 3" key="1">
    <citation type="submission" date="2018-06" db="EMBL/GenBank/DDBJ databases">
        <title>Complete genome of Desulfovibrio indonesiensis P37SLT.</title>
        <authorList>
            <person name="Crispim J.S."/>
            <person name="Vidigal P.M.P."/>
            <person name="Silva L.C.F."/>
            <person name="Laguardia C.N."/>
            <person name="Araujo L.C."/>
            <person name="Dias R.S."/>
            <person name="Sousa M.P."/>
            <person name="Paula S.O."/>
            <person name="Silva C."/>
        </authorList>
    </citation>
    <scope>NUCLEOTIDE SEQUENCE [LARGE SCALE GENOMIC DNA]</scope>
    <source>
        <strain evidence="2 3">P37SLT</strain>
    </source>
</reference>
<dbReference type="EMBL" id="QMIE01000002">
    <property type="protein sequence ID" value="TVM19267.1"/>
    <property type="molecule type" value="Genomic_DNA"/>
</dbReference>
<keyword evidence="1" id="KW-0732">Signal</keyword>
<comment type="caution">
    <text evidence="2">The sequence shown here is derived from an EMBL/GenBank/DDBJ whole genome shotgun (WGS) entry which is preliminary data.</text>
</comment>
<organism evidence="2 3">
    <name type="scientific">Oceanidesulfovibrio indonesiensis</name>
    <dbReference type="NCBI Taxonomy" id="54767"/>
    <lineage>
        <taxon>Bacteria</taxon>
        <taxon>Pseudomonadati</taxon>
        <taxon>Thermodesulfobacteriota</taxon>
        <taxon>Desulfovibrionia</taxon>
        <taxon>Desulfovibrionales</taxon>
        <taxon>Desulfovibrionaceae</taxon>
        <taxon>Oceanidesulfovibrio</taxon>
    </lineage>
</organism>
<accession>A0A7M3MIH8</accession>
<sequence>MQYRIVFSLALVAVALYALPARAQECATQDECARLIESLTDGAVLMEGKSAIQSVRVNGCDFVRQYTQIADGCEGEDYQFEQTDAGSFTMLSSASVMRHKDNAVSLLFRPDAVQRHRYCEECRVQERTIRDAGMTLPAVNPQNAQRLAATVSRLARLCGAQDVNQSDPVTTEETRVRGTE</sequence>
<proteinExistence type="predicted"/>
<gene>
    <name evidence="2" type="ORF">DPQ33_02595</name>
</gene>
<dbReference type="OrthoDB" id="9843543at2"/>
<evidence type="ECO:0000256" key="1">
    <source>
        <dbReference type="SAM" id="SignalP"/>
    </source>
</evidence>
<dbReference type="Proteomes" id="UP000448292">
    <property type="component" value="Unassembled WGS sequence"/>
</dbReference>
<name>A0A7M3MIH8_9BACT</name>